<evidence type="ECO:0000313" key="2">
    <source>
        <dbReference type="Proteomes" id="UP001489004"/>
    </source>
</evidence>
<dbReference type="Proteomes" id="UP001489004">
    <property type="component" value="Unassembled WGS sequence"/>
</dbReference>
<proteinExistence type="predicted"/>
<dbReference type="AlphaFoldDB" id="A0AAW1PXE5"/>
<organism evidence="1 2">
    <name type="scientific">[Myrmecia] bisecta</name>
    <dbReference type="NCBI Taxonomy" id="41462"/>
    <lineage>
        <taxon>Eukaryota</taxon>
        <taxon>Viridiplantae</taxon>
        <taxon>Chlorophyta</taxon>
        <taxon>core chlorophytes</taxon>
        <taxon>Trebouxiophyceae</taxon>
        <taxon>Trebouxiales</taxon>
        <taxon>Trebouxiaceae</taxon>
        <taxon>Myrmecia</taxon>
    </lineage>
</organism>
<keyword evidence="2" id="KW-1185">Reference proteome</keyword>
<accession>A0AAW1PXE5</accession>
<comment type="caution">
    <text evidence="1">The sequence shown here is derived from an EMBL/GenBank/DDBJ whole genome shotgun (WGS) entry which is preliminary data.</text>
</comment>
<evidence type="ECO:0000313" key="1">
    <source>
        <dbReference type="EMBL" id="KAK9814071.1"/>
    </source>
</evidence>
<gene>
    <name evidence="1" type="ORF">WJX72_000287</name>
</gene>
<reference evidence="1 2" key="1">
    <citation type="journal article" date="2024" name="Nat. Commun.">
        <title>Phylogenomics reveals the evolutionary origins of lichenization in chlorophyte algae.</title>
        <authorList>
            <person name="Puginier C."/>
            <person name="Libourel C."/>
            <person name="Otte J."/>
            <person name="Skaloud P."/>
            <person name="Haon M."/>
            <person name="Grisel S."/>
            <person name="Petersen M."/>
            <person name="Berrin J.G."/>
            <person name="Delaux P.M."/>
            <person name="Dal Grande F."/>
            <person name="Keller J."/>
        </authorList>
    </citation>
    <scope>NUCLEOTIDE SEQUENCE [LARGE SCALE GENOMIC DNA]</scope>
    <source>
        <strain evidence="1 2">SAG 2043</strain>
    </source>
</reference>
<protein>
    <submittedName>
        <fullName evidence="1">Uncharacterized protein</fullName>
    </submittedName>
</protein>
<sequence>MHCTAPNWHTLVTYSRSHLVHSFTCTRNSASAGLQTRFQKRAALHHLRKGASPRHQAQGFAVSPSTAAAAAMDAKHVVLGPSKDSAAPAESSVLVALLPGALLGPADYDLLGKALQASAGGRVRLYVGLVQVDWQEAIRKVGAGEDCLDWMEGLVADVKAQAVQQGFEAQDLNSGRCENMFVAVHSASNRWGGKIALRKGAGYLVLGAEMSRETDVYDYDLAQWTRPVLHVGGELDGQLRITRLAEAALQAAACIANFGVRHVVAYKPVTIVPGMNHGQFSNGEVRTQRGDIISDLPQEQVVQQCADIVVDFLAAHCAVEEAARRQAVDSLQGHVFDCAQAVTPYLQALGRGNLYEAYAQGAASSQPSTSNKGVVGTGGIIAGAVSGVMLPAGNPARALVAHPGDFRAAEEFCEAAQREMAGPLPAEVQENIRFAVTVHTDPITFTYTQPIVLQSEGCTLVHCHCLLSRPGLGNNAFLTAQAPEYFIKLKRREAILKALGLPESEGGSYEEPTGASINAAAIAHALQLLPQPAVDRYQARGVALQCLPDRDITKDIPSPVAWINGRPIEYKQTDDRKFEISTTAVITPVFATECFSKGGGQFSGNHYIKCISLALAMELILVDCLRSQQPS</sequence>
<name>A0AAW1PXE5_9CHLO</name>
<dbReference type="EMBL" id="JALJOR010000007">
    <property type="protein sequence ID" value="KAK9814071.1"/>
    <property type="molecule type" value="Genomic_DNA"/>
</dbReference>